<sequence length="333" mass="38993">MQFNIREQPQPQQQQYSTSEHQDDNTNYIKNLNNPSSMRFVLRTTDSSPYKIDHDLSNGSSDGRNSTEKDDRHPIYNLTSMSKNDNYENNSNTNTPNNNGNNNHNNNNSNSKNIKKDSINDRTSDQNEIIKYLDEKLEQMEKENSFFTSTMEYNYHNNQINYQNYNGNNNSDINNKGLNFNSYFNRNQNNNSNNNNSDFNSDHNNDIKHSSSSPSYQKAQVQRTTQNQTAPPPRNQNNHQSTQSPGINNLRNNINTNNLNVNKINKNKIIDNNLSFVMDSIKFEIQELDKVLYWMLTYKPSNEKEINNLREQIFLKSQQIEKLNETKYLIFNQ</sequence>
<feature type="region of interest" description="Disordered" evidence="1">
    <location>
        <begin position="176"/>
        <end position="254"/>
    </location>
</feature>
<dbReference type="FunCoup" id="F0ZRS9">
    <property type="interactions" value="777"/>
</dbReference>
<dbReference type="GO" id="GO:0007098">
    <property type="term" value="P:centrosome cycle"/>
    <property type="evidence" value="ECO:0007669"/>
    <property type="project" value="EnsemblProtists"/>
</dbReference>
<feature type="compositionally biased region" description="Basic and acidic residues" evidence="1">
    <location>
        <begin position="200"/>
        <end position="209"/>
    </location>
</feature>
<dbReference type="GO" id="GO:0140918">
    <property type="term" value="C:centrosomal core"/>
    <property type="evidence" value="ECO:0007669"/>
    <property type="project" value="EnsemblProtists"/>
</dbReference>
<keyword evidence="3" id="KW-1185">Reference proteome</keyword>
<feature type="compositionally biased region" description="Basic and acidic residues" evidence="1">
    <location>
        <begin position="65"/>
        <end position="74"/>
    </location>
</feature>
<dbReference type="AlphaFoldDB" id="F0ZRS9"/>
<dbReference type="Proteomes" id="UP000001064">
    <property type="component" value="Unassembled WGS sequence"/>
</dbReference>
<feature type="compositionally biased region" description="Low complexity" evidence="1">
    <location>
        <begin position="176"/>
        <end position="199"/>
    </location>
</feature>
<evidence type="ECO:0000313" key="3">
    <source>
        <dbReference type="Proteomes" id="UP000001064"/>
    </source>
</evidence>
<dbReference type="OMA" id="INDRTSD"/>
<dbReference type="GO" id="GO:0010824">
    <property type="term" value="P:regulation of centrosome duplication"/>
    <property type="evidence" value="ECO:0007669"/>
    <property type="project" value="EnsemblProtists"/>
</dbReference>
<reference evidence="3" key="1">
    <citation type="journal article" date="2011" name="Genome Biol.">
        <title>Comparative genomics of the social amoebae Dictyostelium discoideum and Dictyostelium purpureum.</title>
        <authorList>
            <consortium name="US DOE Joint Genome Institute (JGI-PGF)"/>
            <person name="Sucgang R."/>
            <person name="Kuo A."/>
            <person name="Tian X."/>
            <person name="Salerno W."/>
            <person name="Parikh A."/>
            <person name="Feasley C.L."/>
            <person name="Dalin E."/>
            <person name="Tu H."/>
            <person name="Huang E."/>
            <person name="Barry K."/>
            <person name="Lindquist E."/>
            <person name="Shapiro H."/>
            <person name="Bruce D."/>
            <person name="Schmutz J."/>
            <person name="Salamov A."/>
            <person name="Fey P."/>
            <person name="Gaudet P."/>
            <person name="Anjard C."/>
            <person name="Babu M.M."/>
            <person name="Basu S."/>
            <person name="Bushmanova Y."/>
            <person name="van der Wel H."/>
            <person name="Katoh-Kurasawa M."/>
            <person name="Dinh C."/>
            <person name="Coutinho P.M."/>
            <person name="Saito T."/>
            <person name="Elias M."/>
            <person name="Schaap P."/>
            <person name="Kay R.R."/>
            <person name="Henrissat B."/>
            <person name="Eichinger L."/>
            <person name="Rivero F."/>
            <person name="Putnam N.H."/>
            <person name="West C.M."/>
            <person name="Loomis W.F."/>
            <person name="Chisholm R.L."/>
            <person name="Shaulsky G."/>
            <person name="Strassmann J.E."/>
            <person name="Queller D.C."/>
            <person name="Kuspa A."/>
            <person name="Grigoriev I.V."/>
        </authorList>
    </citation>
    <scope>NUCLEOTIDE SEQUENCE [LARGE SCALE GENOMIC DNA]</scope>
    <source>
        <strain evidence="3">QSDP1</strain>
    </source>
</reference>
<feature type="compositionally biased region" description="Low complexity" evidence="1">
    <location>
        <begin position="82"/>
        <end position="112"/>
    </location>
</feature>
<gene>
    <name evidence="2" type="ORF">DICPUDRAFT_80870</name>
</gene>
<name>F0ZRS9_DICPU</name>
<dbReference type="EMBL" id="GL871145">
    <property type="protein sequence ID" value="EGC33372.1"/>
    <property type="molecule type" value="Genomic_DNA"/>
</dbReference>
<dbReference type="GO" id="GO:0042802">
    <property type="term" value="F:identical protein binding"/>
    <property type="evidence" value="ECO:0007669"/>
    <property type="project" value="EnsemblProtists"/>
</dbReference>
<evidence type="ECO:0000313" key="2">
    <source>
        <dbReference type="EMBL" id="EGC33372.1"/>
    </source>
</evidence>
<protein>
    <submittedName>
        <fullName evidence="2">Uncharacterized protein</fullName>
    </submittedName>
</protein>
<evidence type="ECO:0000256" key="1">
    <source>
        <dbReference type="SAM" id="MobiDB-lite"/>
    </source>
</evidence>
<dbReference type="KEGG" id="dpp:DICPUDRAFT_80870"/>
<dbReference type="RefSeq" id="XP_003290123.1">
    <property type="nucleotide sequence ID" value="XM_003290075.1"/>
</dbReference>
<organism evidence="2 3">
    <name type="scientific">Dictyostelium purpureum</name>
    <name type="common">Slime mold</name>
    <dbReference type="NCBI Taxonomy" id="5786"/>
    <lineage>
        <taxon>Eukaryota</taxon>
        <taxon>Amoebozoa</taxon>
        <taxon>Evosea</taxon>
        <taxon>Eumycetozoa</taxon>
        <taxon>Dictyostelia</taxon>
        <taxon>Dictyosteliales</taxon>
        <taxon>Dictyosteliaceae</taxon>
        <taxon>Dictyostelium</taxon>
    </lineage>
</organism>
<feature type="region of interest" description="Disordered" evidence="1">
    <location>
        <begin position="49"/>
        <end position="122"/>
    </location>
</feature>
<dbReference type="VEuPathDB" id="AmoebaDB:DICPUDRAFT_80870"/>
<dbReference type="InParanoid" id="F0ZRS9"/>
<accession>F0ZRS9</accession>
<feature type="compositionally biased region" description="Polar residues" evidence="1">
    <location>
        <begin position="210"/>
        <end position="246"/>
    </location>
</feature>
<feature type="region of interest" description="Disordered" evidence="1">
    <location>
        <begin position="1"/>
        <end position="35"/>
    </location>
</feature>
<feature type="compositionally biased region" description="Polar residues" evidence="1">
    <location>
        <begin position="25"/>
        <end position="35"/>
    </location>
</feature>
<dbReference type="eggNOG" id="ENOG502RI90">
    <property type="taxonomic scope" value="Eukaryota"/>
</dbReference>
<proteinExistence type="predicted"/>
<dbReference type="GeneID" id="10504468"/>